<gene>
    <name evidence="1" type="ORF">IAQ67_12600</name>
</gene>
<reference evidence="1 2" key="1">
    <citation type="submission" date="2020-09" db="EMBL/GenBank/DDBJ databases">
        <title>Characterization of Paenibacillus peoriae strain ZF390 with broad-spectrum antimicrobial activity as a potential biocontrol agent.</title>
        <authorList>
            <person name="Li L."/>
            <person name="Zhao Y."/>
            <person name="Li B."/>
            <person name="Xie X."/>
        </authorList>
    </citation>
    <scope>NUCLEOTIDE SEQUENCE [LARGE SCALE GENOMIC DNA]</scope>
    <source>
        <strain evidence="1 2">ZF390</strain>
    </source>
</reference>
<protein>
    <submittedName>
        <fullName evidence="1">Uncharacterized protein</fullName>
    </submittedName>
</protein>
<dbReference type="EMBL" id="CP061172">
    <property type="protein sequence ID" value="QNR69766.1"/>
    <property type="molecule type" value="Genomic_DNA"/>
</dbReference>
<name>A0A7H0YFA8_9BACL</name>
<evidence type="ECO:0000313" key="2">
    <source>
        <dbReference type="Proteomes" id="UP000516384"/>
    </source>
</evidence>
<accession>A0A7H0YFA8</accession>
<dbReference type="AlphaFoldDB" id="A0A7H0YFA8"/>
<sequence>MIQLTGYDSSIQVVKQTFSQNTGFVNMSKENRITAWLYLLLSDDKNIIP</sequence>
<proteinExistence type="predicted"/>
<evidence type="ECO:0000313" key="1">
    <source>
        <dbReference type="EMBL" id="QNR69766.1"/>
    </source>
</evidence>
<organism evidence="1 2">
    <name type="scientific">Paenibacillus peoriae</name>
    <dbReference type="NCBI Taxonomy" id="59893"/>
    <lineage>
        <taxon>Bacteria</taxon>
        <taxon>Bacillati</taxon>
        <taxon>Bacillota</taxon>
        <taxon>Bacilli</taxon>
        <taxon>Bacillales</taxon>
        <taxon>Paenibacillaceae</taxon>
        <taxon>Paenibacillus</taxon>
    </lineage>
</organism>
<dbReference type="Proteomes" id="UP000516384">
    <property type="component" value="Chromosome"/>
</dbReference>